<comment type="caution">
    <text evidence="2">The sequence shown here is derived from an EMBL/GenBank/DDBJ whole genome shotgun (WGS) entry which is preliminary data.</text>
</comment>
<evidence type="ECO:0000313" key="3">
    <source>
        <dbReference type="Proteomes" id="UP001067235"/>
    </source>
</evidence>
<feature type="region of interest" description="Disordered" evidence="1">
    <location>
        <begin position="305"/>
        <end position="333"/>
    </location>
</feature>
<dbReference type="RefSeq" id="WP_301570947.1">
    <property type="nucleotide sequence ID" value="NZ_JAPWIE010000003.1"/>
</dbReference>
<dbReference type="EMBL" id="JAPWIE010000003">
    <property type="protein sequence ID" value="MCZ4550325.1"/>
    <property type="molecule type" value="Genomic_DNA"/>
</dbReference>
<evidence type="ECO:0000256" key="1">
    <source>
        <dbReference type="SAM" id="MobiDB-lite"/>
    </source>
</evidence>
<organism evidence="2 3">
    <name type="scientific">Gordonia rubripertincta</name>
    <name type="common">Rhodococcus corallinus</name>
    <dbReference type="NCBI Taxonomy" id="36822"/>
    <lineage>
        <taxon>Bacteria</taxon>
        <taxon>Bacillati</taxon>
        <taxon>Actinomycetota</taxon>
        <taxon>Actinomycetes</taxon>
        <taxon>Mycobacteriales</taxon>
        <taxon>Gordoniaceae</taxon>
        <taxon>Gordonia</taxon>
    </lineage>
</organism>
<feature type="compositionally biased region" description="Basic and acidic residues" evidence="1">
    <location>
        <begin position="323"/>
        <end position="333"/>
    </location>
</feature>
<reference evidence="2" key="1">
    <citation type="submission" date="2022-12" db="EMBL/GenBank/DDBJ databases">
        <authorList>
            <person name="Krivoruchko A.V."/>
            <person name="Elkin A."/>
        </authorList>
    </citation>
    <scope>NUCLEOTIDE SEQUENCE</scope>
    <source>
        <strain evidence="2">IEGM 1388</strain>
    </source>
</reference>
<sequence length="333" mass="33619">MPTGYGEPVGSLLRELAPEIDAAALYPLAERYESVQQRISECTWAIDKGTRAVSGAIDGQTAVAADAVGASTVRALHASAEKVSSIAEVVRAYADAVEQTRQRLAVVAAIADRELLAGTLLAAATGDTTPLAGAEHFAARTMAATAAELDRHAAQISQGAVEETSAEHGQQSGGMPMTPGAMMAPMGAALAGIAAGRAVAAAGDSQPSDADLIMLRARAAVLSATQPPEVAPWIRVAVGLGVDPNGRRTVVVGTSEPAGYLRPGVAPEPHEVVVGDGRAPELAILGYFRDAELVPLAVCAASPPPPEVAAAVNDSGAHALDPAGHEDSAGSAQ</sequence>
<name>A0ABT4MTM0_GORRU</name>
<evidence type="ECO:0008006" key="4">
    <source>
        <dbReference type="Google" id="ProtNLM"/>
    </source>
</evidence>
<accession>A0ABT4MTM0</accession>
<keyword evidence="3" id="KW-1185">Reference proteome</keyword>
<gene>
    <name evidence="2" type="ORF">O4213_10065</name>
</gene>
<feature type="region of interest" description="Disordered" evidence="1">
    <location>
        <begin position="153"/>
        <end position="173"/>
    </location>
</feature>
<dbReference type="Proteomes" id="UP001067235">
    <property type="component" value="Unassembled WGS sequence"/>
</dbReference>
<evidence type="ECO:0000313" key="2">
    <source>
        <dbReference type="EMBL" id="MCZ4550325.1"/>
    </source>
</evidence>
<protein>
    <recommendedName>
        <fullName evidence="4">DUF222 domain-containing protein</fullName>
    </recommendedName>
</protein>
<proteinExistence type="predicted"/>